<evidence type="ECO:0000256" key="7">
    <source>
        <dbReference type="ARBA" id="ARBA00023040"/>
    </source>
</evidence>
<keyword evidence="10" id="KW-0807">Transducer</keyword>
<keyword evidence="2" id="KW-1003">Cell membrane</keyword>
<protein>
    <submittedName>
        <fullName evidence="14">Lutropin-choriogonadotropic hormone receptor-like</fullName>
    </submittedName>
</protein>
<accession>A0ABM1EEB1</accession>
<keyword evidence="5" id="KW-0677">Repeat</keyword>
<dbReference type="RefSeq" id="XP_014670532.1">
    <property type="nucleotide sequence ID" value="XM_014815046.1"/>
</dbReference>
<gene>
    <name evidence="14" type="primary">LOC106811433</name>
</gene>
<evidence type="ECO:0000313" key="13">
    <source>
        <dbReference type="Proteomes" id="UP000695022"/>
    </source>
</evidence>
<dbReference type="InterPro" id="IPR032675">
    <property type="entry name" value="LRR_dom_sf"/>
</dbReference>
<dbReference type="InterPro" id="IPR001611">
    <property type="entry name" value="Leu-rich_rpt"/>
</dbReference>
<sequence length="795" mass="87661">MTITDCDLEELTPGTFDNYISLRALVIERCSKLTRIAPGTFSPLLTLQILRIQQCLALKRIGPGVLPFFPLLMELVVKRCGLEEVPDFSSFSSAERTSDHVPRIDLESNRIHEIKSHAFSGIRSSDLRLDYNLIRRVRNSAFEGASVHTLSLKHNGDLEVLEPRAFAGINHLTNLHLSGTRLTTLPIEGLSQISELELENVPTLKTLPAVVNFERIKSAKLTYPYHCCAFENPHKANPQEYKRQLEKLIEQQERLCFSTTSTTTAPSVVTTGDYNRAKRSFDGIGGPRGFGNFHSNGTTSRPCRESGQDGLWSGSTVASRSIDVVCQNISERPRVNRIAKCIPEADAFNPCEDVMGPDLLRVTVWVVSITALLGNLTVIVVLLSSRFKISVSKFLMCNLAFADFCMGLYLLMLAAVDSHTLGEYFNHAILWQLEGGCQVAGFLTVFASQLSIFTLTIITLERWCAITYALHLNKRLKIGLARKVMVVGWGFSVVMAALPLAGVSDYSRTSICLPMKVSSYVDLGYVLALLVITMIAFAVICYCYLKMYCSIRGHDGNANSGDATVAKRMALLVFTDFACWAPIAFFGLTAAGSLPLIGISESKILLVFFYPLNSCCNPFLYAIMTRQFHRDFFILLSRYGLCQRRALKYKSDAYSQNVPSRSNNSQTNINRHASNGSILTELIALRSSKRSGSLKGEPTAVPLVAKMSSASTTKLSIVQELGSESSGSFRRLRPPEGAEAEQRLELISSAEVTKSDGELESNELLPACADTREIAAQQAGVNTPSASHRILHEKV</sequence>
<evidence type="ECO:0000256" key="5">
    <source>
        <dbReference type="ARBA" id="ARBA00022737"/>
    </source>
</evidence>
<dbReference type="Gene3D" id="3.80.10.10">
    <property type="entry name" value="Ribonuclease Inhibitor"/>
    <property type="match status" value="1"/>
</dbReference>
<keyword evidence="13" id="KW-1185">Reference proteome</keyword>
<dbReference type="CDD" id="cd15136">
    <property type="entry name" value="7tmA_Glyco_hormone_R"/>
    <property type="match status" value="1"/>
</dbReference>
<evidence type="ECO:0000256" key="6">
    <source>
        <dbReference type="ARBA" id="ARBA00022989"/>
    </source>
</evidence>
<evidence type="ECO:0000256" key="4">
    <source>
        <dbReference type="ARBA" id="ARBA00022692"/>
    </source>
</evidence>
<dbReference type="Pfam" id="PF00001">
    <property type="entry name" value="7tm_1"/>
    <property type="match status" value="1"/>
</dbReference>
<dbReference type="PANTHER" id="PTHR24372">
    <property type="entry name" value="GLYCOPROTEIN HORMONE RECEPTOR"/>
    <property type="match status" value="1"/>
</dbReference>
<keyword evidence="6 11" id="KW-1133">Transmembrane helix</keyword>
<evidence type="ECO:0000256" key="1">
    <source>
        <dbReference type="ARBA" id="ARBA00004651"/>
    </source>
</evidence>
<dbReference type="PANTHER" id="PTHR24372:SF74">
    <property type="entry name" value="LP13728P"/>
    <property type="match status" value="1"/>
</dbReference>
<reference evidence="14" key="1">
    <citation type="submission" date="2025-08" db="UniProtKB">
        <authorList>
            <consortium name="RefSeq"/>
        </authorList>
    </citation>
    <scope>IDENTIFICATION</scope>
</reference>
<keyword evidence="8 11" id="KW-0472">Membrane</keyword>
<dbReference type="SUPFAM" id="SSF81321">
    <property type="entry name" value="Family A G protein-coupled receptor-like"/>
    <property type="match status" value="1"/>
</dbReference>
<feature type="transmembrane region" description="Helical" evidence="11">
    <location>
        <begin position="577"/>
        <end position="598"/>
    </location>
</feature>
<organism evidence="13 14">
    <name type="scientific">Priapulus caudatus</name>
    <name type="common">Priapulid worm</name>
    <dbReference type="NCBI Taxonomy" id="37621"/>
    <lineage>
        <taxon>Eukaryota</taxon>
        <taxon>Metazoa</taxon>
        <taxon>Ecdysozoa</taxon>
        <taxon>Scalidophora</taxon>
        <taxon>Priapulida</taxon>
        <taxon>Priapulimorpha</taxon>
        <taxon>Priapulimorphida</taxon>
        <taxon>Priapulidae</taxon>
        <taxon>Priapulus</taxon>
    </lineage>
</organism>
<feature type="transmembrane region" description="Helical" evidence="11">
    <location>
        <begin position="362"/>
        <end position="383"/>
    </location>
</feature>
<keyword evidence="9" id="KW-0675">Receptor</keyword>
<name>A0ABM1EEB1_PRICU</name>
<evidence type="ECO:0000256" key="8">
    <source>
        <dbReference type="ARBA" id="ARBA00023136"/>
    </source>
</evidence>
<keyword evidence="4 11" id="KW-0812">Transmembrane</keyword>
<evidence type="ECO:0000256" key="9">
    <source>
        <dbReference type="ARBA" id="ARBA00023170"/>
    </source>
</evidence>
<feature type="transmembrane region" description="Helical" evidence="11">
    <location>
        <begin position="604"/>
        <end position="624"/>
    </location>
</feature>
<evidence type="ECO:0000256" key="11">
    <source>
        <dbReference type="SAM" id="Phobius"/>
    </source>
</evidence>
<dbReference type="GeneID" id="106811433"/>
<evidence type="ECO:0000256" key="10">
    <source>
        <dbReference type="ARBA" id="ARBA00023224"/>
    </source>
</evidence>
<feature type="transmembrane region" description="Helical" evidence="11">
    <location>
        <begin position="395"/>
        <end position="416"/>
    </location>
</feature>
<dbReference type="SUPFAM" id="SSF52058">
    <property type="entry name" value="L domain-like"/>
    <property type="match status" value="1"/>
</dbReference>
<dbReference type="Gene3D" id="1.20.1070.10">
    <property type="entry name" value="Rhodopsin 7-helix transmembrane proteins"/>
    <property type="match status" value="1"/>
</dbReference>
<dbReference type="InterPro" id="IPR017452">
    <property type="entry name" value="GPCR_Rhodpsn_7TM"/>
</dbReference>
<dbReference type="Proteomes" id="UP000695022">
    <property type="component" value="Unplaced"/>
</dbReference>
<comment type="subcellular location">
    <subcellularLocation>
        <location evidence="1">Cell membrane</location>
        <topology evidence="1">Multi-pass membrane protein</topology>
    </subcellularLocation>
</comment>
<keyword evidence="7" id="KW-0297">G-protein coupled receptor</keyword>
<proteinExistence type="predicted"/>
<dbReference type="InterPro" id="IPR002131">
    <property type="entry name" value="Gphrmn_rcpt_fam"/>
</dbReference>
<dbReference type="InterPro" id="IPR000276">
    <property type="entry name" value="GPCR_Rhodpsn"/>
</dbReference>
<feature type="domain" description="G-protein coupled receptors family 1 profile" evidence="12">
    <location>
        <begin position="374"/>
        <end position="621"/>
    </location>
</feature>
<feature type="transmembrane region" description="Helical" evidence="11">
    <location>
        <begin position="480"/>
        <end position="503"/>
    </location>
</feature>
<dbReference type="PROSITE" id="PS00237">
    <property type="entry name" value="G_PROTEIN_RECEP_F1_1"/>
    <property type="match status" value="1"/>
</dbReference>
<dbReference type="PRINTS" id="PR00237">
    <property type="entry name" value="GPCRRHODOPSN"/>
</dbReference>
<evidence type="ECO:0000259" key="12">
    <source>
        <dbReference type="PROSITE" id="PS50262"/>
    </source>
</evidence>
<dbReference type="Pfam" id="PF13855">
    <property type="entry name" value="LRR_8"/>
    <property type="match status" value="1"/>
</dbReference>
<evidence type="ECO:0000313" key="14">
    <source>
        <dbReference type="RefSeq" id="XP_014670532.1"/>
    </source>
</evidence>
<evidence type="ECO:0000256" key="2">
    <source>
        <dbReference type="ARBA" id="ARBA00022475"/>
    </source>
</evidence>
<evidence type="ECO:0000256" key="3">
    <source>
        <dbReference type="ARBA" id="ARBA00022614"/>
    </source>
</evidence>
<dbReference type="PRINTS" id="PR00373">
    <property type="entry name" value="GLYCHORMONER"/>
</dbReference>
<keyword evidence="3" id="KW-0433">Leucine-rich repeat</keyword>
<feature type="transmembrane region" description="Helical" evidence="11">
    <location>
        <begin position="523"/>
        <end position="545"/>
    </location>
</feature>
<dbReference type="PROSITE" id="PS50262">
    <property type="entry name" value="G_PROTEIN_RECEP_F1_2"/>
    <property type="match status" value="1"/>
</dbReference>